<keyword evidence="1" id="KW-0540">Nuclease</keyword>
<dbReference type="PANTHER" id="PTHR37984:SF5">
    <property type="entry name" value="PROTEIN NYNRIN-LIKE"/>
    <property type="match status" value="1"/>
</dbReference>
<protein>
    <recommendedName>
        <fullName evidence="5">Reverse transcriptase/retrotransposon-derived protein RNase H-like domain-containing protein</fullName>
    </recommendedName>
</protein>
<keyword evidence="2" id="KW-0255">Endonuclease</keyword>
<dbReference type="Pfam" id="PF17919">
    <property type="entry name" value="RT_RNaseH_2"/>
    <property type="match status" value="1"/>
</dbReference>
<keyword evidence="3" id="KW-0808">Transferase</keyword>
<dbReference type="AlphaFoldDB" id="A0A085NBS1"/>
<keyword evidence="3" id="KW-0695">RNA-directed DNA polymerase</keyword>
<keyword evidence="4" id="KW-0511">Multifunctional enzyme</keyword>
<dbReference type="SUPFAM" id="SSF56672">
    <property type="entry name" value="DNA/RNA polymerases"/>
    <property type="match status" value="1"/>
</dbReference>
<dbReference type="Proteomes" id="UP000030758">
    <property type="component" value="Unassembled WGS sequence"/>
</dbReference>
<evidence type="ECO:0000259" key="5">
    <source>
        <dbReference type="Pfam" id="PF17919"/>
    </source>
</evidence>
<dbReference type="Gene3D" id="3.10.20.370">
    <property type="match status" value="1"/>
</dbReference>
<dbReference type="InterPro" id="IPR041577">
    <property type="entry name" value="RT_RNaseH_2"/>
</dbReference>
<name>A0A085NBS1_9BILA</name>
<feature type="domain" description="Reverse transcriptase/retrotransposon-derived protein RNase H-like" evidence="5">
    <location>
        <begin position="32"/>
        <end position="130"/>
    </location>
</feature>
<dbReference type="EMBL" id="KL367519">
    <property type="protein sequence ID" value="KFD66917.1"/>
    <property type="molecule type" value="Genomic_DNA"/>
</dbReference>
<dbReference type="InterPro" id="IPR043502">
    <property type="entry name" value="DNA/RNA_pol_sf"/>
</dbReference>
<dbReference type="FunFam" id="3.10.20.370:FF:000001">
    <property type="entry name" value="Retrovirus-related Pol polyprotein from transposon 17.6-like protein"/>
    <property type="match status" value="1"/>
</dbReference>
<gene>
    <name evidence="6" type="ORF">M514_20783</name>
</gene>
<keyword evidence="3" id="KW-0548">Nucleotidyltransferase</keyword>
<reference evidence="6" key="1">
    <citation type="journal article" date="2014" name="Nat. Genet.">
        <title>Genome and transcriptome of the porcine whipworm Trichuris suis.</title>
        <authorList>
            <person name="Jex A.R."/>
            <person name="Nejsum P."/>
            <person name="Schwarz E.M."/>
            <person name="Hu L."/>
            <person name="Young N.D."/>
            <person name="Hall R.S."/>
            <person name="Korhonen P.K."/>
            <person name="Liao S."/>
            <person name="Thamsborg S."/>
            <person name="Xia J."/>
            <person name="Xu P."/>
            <person name="Wang S."/>
            <person name="Scheerlinck J.P."/>
            <person name="Hofmann A."/>
            <person name="Sternberg P.W."/>
            <person name="Wang J."/>
            <person name="Gasser R.B."/>
        </authorList>
    </citation>
    <scope>NUCLEOTIDE SEQUENCE [LARGE SCALE GENOMIC DNA]</scope>
    <source>
        <strain evidence="6">DCEP-RM93F</strain>
    </source>
</reference>
<dbReference type="PANTHER" id="PTHR37984">
    <property type="entry name" value="PROTEIN CBG26694"/>
    <property type="match status" value="1"/>
</dbReference>
<dbReference type="GO" id="GO:0003964">
    <property type="term" value="F:RNA-directed DNA polymerase activity"/>
    <property type="evidence" value="ECO:0007669"/>
    <property type="project" value="UniProtKB-KW"/>
</dbReference>
<dbReference type="InterPro" id="IPR050951">
    <property type="entry name" value="Retrovirus_Pol_polyprotein"/>
</dbReference>
<evidence type="ECO:0000256" key="2">
    <source>
        <dbReference type="ARBA" id="ARBA00022759"/>
    </source>
</evidence>
<proteinExistence type="predicted"/>
<evidence type="ECO:0000256" key="1">
    <source>
        <dbReference type="ARBA" id="ARBA00022722"/>
    </source>
</evidence>
<keyword evidence="2" id="KW-0378">Hydrolase</keyword>
<organism evidence="6">
    <name type="scientific">Trichuris suis</name>
    <name type="common">pig whipworm</name>
    <dbReference type="NCBI Taxonomy" id="68888"/>
    <lineage>
        <taxon>Eukaryota</taxon>
        <taxon>Metazoa</taxon>
        <taxon>Ecdysozoa</taxon>
        <taxon>Nematoda</taxon>
        <taxon>Enoplea</taxon>
        <taxon>Dorylaimia</taxon>
        <taxon>Trichinellida</taxon>
        <taxon>Trichuridae</taxon>
        <taxon>Trichuris</taxon>
    </lineage>
</organism>
<accession>A0A085NBS1</accession>
<evidence type="ECO:0000313" key="6">
    <source>
        <dbReference type="EMBL" id="KFD66917.1"/>
    </source>
</evidence>
<evidence type="ECO:0000256" key="4">
    <source>
        <dbReference type="ARBA" id="ARBA00023268"/>
    </source>
</evidence>
<dbReference type="GO" id="GO:0004519">
    <property type="term" value="F:endonuclease activity"/>
    <property type="evidence" value="ECO:0007669"/>
    <property type="project" value="UniProtKB-KW"/>
</dbReference>
<sequence>MINFYQSFCPNIAVILRLLDSIVSSSPKKIAWSHNALNAFQKAKLALANATLLQHPDPTAPLALMVDASDQAVGAVLQQYVNSIWKPVAFFSKRLQDHQRRYSTFGRELLAAYAAVKRFRSMIEGRQVAIYTDHKPLVRVFENCSQGLNDREIR</sequence>
<evidence type="ECO:0000256" key="3">
    <source>
        <dbReference type="ARBA" id="ARBA00022918"/>
    </source>
</evidence>
<dbReference type="CDD" id="cd09274">
    <property type="entry name" value="RNase_HI_RT_Ty3"/>
    <property type="match status" value="1"/>
</dbReference>